<dbReference type="InterPro" id="IPR025975">
    <property type="entry name" value="Polysacc_lyase"/>
</dbReference>
<dbReference type="Proteomes" id="UP001465668">
    <property type="component" value="Unassembled WGS sequence"/>
</dbReference>
<proteinExistence type="predicted"/>
<accession>A0ABR2XBC1</accession>
<name>A0ABR2XBC1_9PEZI</name>
<feature type="signal peptide" evidence="1">
    <location>
        <begin position="1"/>
        <end position="19"/>
    </location>
</feature>
<evidence type="ECO:0000256" key="1">
    <source>
        <dbReference type="SAM" id="SignalP"/>
    </source>
</evidence>
<gene>
    <name evidence="2" type="ORF">SCAR479_12217</name>
</gene>
<dbReference type="Gene3D" id="2.60.120.200">
    <property type="match status" value="1"/>
</dbReference>
<keyword evidence="3" id="KW-1185">Reference proteome</keyword>
<protein>
    <recommendedName>
        <fullName evidence="4">Polysaccharide lyase</fullName>
    </recommendedName>
</protein>
<evidence type="ECO:0000313" key="3">
    <source>
        <dbReference type="Proteomes" id="UP001465668"/>
    </source>
</evidence>
<organism evidence="2 3">
    <name type="scientific">Seiridium cardinale</name>
    <dbReference type="NCBI Taxonomy" id="138064"/>
    <lineage>
        <taxon>Eukaryota</taxon>
        <taxon>Fungi</taxon>
        <taxon>Dikarya</taxon>
        <taxon>Ascomycota</taxon>
        <taxon>Pezizomycotina</taxon>
        <taxon>Sordariomycetes</taxon>
        <taxon>Xylariomycetidae</taxon>
        <taxon>Amphisphaeriales</taxon>
        <taxon>Sporocadaceae</taxon>
        <taxon>Seiridium</taxon>
    </lineage>
</organism>
<sequence length="255" mass="28194">MLLSTLSVLLTFGLPSVLAKQTFSNTGTTSGWDGFTHEHKGTVDQVSDVVYKGSTALKMTQIYDSSYTGRYHSEALKHDVYKKGDTGYYGFAFQLQKDWEFTKDVSFNLAQFIADFSDLGCEETYMPSTMISIVGDQLAARVKTGSVCPTSAQKTTKWAGLAKVSAGAWHTVVIQASWKSDESGFFRIWFDGKQVHEEAGIKTTVSDGRAFDFRVGLYANGWHDDGYSGNQPTRTVWYDQIGVGSEMADADPAKW</sequence>
<reference evidence="2 3" key="1">
    <citation type="submission" date="2024-02" db="EMBL/GenBank/DDBJ databases">
        <title>First draft genome assembly of two strains of Seiridium cardinale.</title>
        <authorList>
            <person name="Emiliani G."/>
            <person name="Scali E."/>
        </authorList>
    </citation>
    <scope>NUCLEOTIDE SEQUENCE [LARGE SCALE GENOMIC DNA]</scope>
    <source>
        <strain evidence="2 3">BM-138-000479</strain>
    </source>
</reference>
<dbReference type="Pfam" id="PF14099">
    <property type="entry name" value="Polysacc_lyase"/>
    <property type="match status" value="1"/>
</dbReference>
<evidence type="ECO:0000313" key="2">
    <source>
        <dbReference type="EMBL" id="KAK9771093.1"/>
    </source>
</evidence>
<evidence type="ECO:0008006" key="4">
    <source>
        <dbReference type="Google" id="ProtNLM"/>
    </source>
</evidence>
<feature type="chain" id="PRO_5046071696" description="Polysaccharide lyase" evidence="1">
    <location>
        <begin position="20"/>
        <end position="255"/>
    </location>
</feature>
<dbReference type="EMBL" id="JARVKM010000080">
    <property type="protein sequence ID" value="KAK9771093.1"/>
    <property type="molecule type" value="Genomic_DNA"/>
</dbReference>
<keyword evidence="1" id="KW-0732">Signal</keyword>
<comment type="caution">
    <text evidence="2">The sequence shown here is derived from an EMBL/GenBank/DDBJ whole genome shotgun (WGS) entry which is preliminary data.</text>
</comment>